<dbReference type="PATRIC" id="fig|743719.3.peg.5776"/>
<dbReference type="STRING" id="743719.PaelaDRAFT_5676"/>
<name>G4HNW5_9BACL</name>
<dbReference type="Gene3D" id="2.60.120.860">
    <property type="match status" value="1"/>
</dbReference>
<organism evidence="2 3">
    <name type="scientific">Paenibacillus lactis 154</name>
    <dbReference type="NCBI Taxonomy" id="743719"/>
    <lineage>
        <taxon>Bacteria</taxon>
        <taxon>Bacillati</taxon>
        <taxon>Bacillota</taxon>
        <taxon>Bacilli</taxon>
        <taxon>Bacillales</taxon>
        <taxon>Paenibacillaceae</taxon>
        <taxon>Paenibacillus</taxon>
    </lineage>
</organism>
<dbReference type="EMBL" id="AGIP01000022">
    <property type="protein sequence ID" value="EHB50129.1"/>
    <property type="molecule type" value="Genomic_DNA"/>
</dbReference>
<evidence type="ECO:0000313" key="2">
    <source>
        <dbReference type="EMBL" id="EHB50129.1"/>
    </source>
</evidence>
<proteinExistence type="predicted"/>
<evidence type="ECO:0000259" key="1">
    <source>
        <dbReference type="Pfam" id="PF22768"/>
    </source>
</evidence>
<dbReference type="OrthoDB" id="1697871at2"/>
<dbReference type="Pfam" id="PF22768">
    <property type="entry name" value="SPP1_Dit"/>
    <property type="match status" value="1"/>
</dbReference>
<protein>
    <recommendedName>
        <fullName evidence="1">Siphovirus-type tail component C-terminal domain-containing protein</fullName>
    </recommendedName>
</protein>
<reference evidence="2 3" key="1">
    <citation type="submission" date="2011-09" db="EMBL/GenBank/DDBJ databases">
        <title>The draft genome of Paenibacillus lactis 154.</title>
        <authorList>
            <consortium name="US DOE Joint Genome Institute (JGI-PGF)"/>
            <person name="Lucas S."/>
            <person name="Han J."/>
            <person name="Lapidus A."/>
            <person name="Cheng J.-F."/>
            <person name="Goodwin L."/>
            <person name="Pitluck S."/>
            <person name="Peters L."/>
            <person name="Land M.L."/>
            <person name="Hauser L."/>
            <person name="Siebers A."/>
            <person name="Thelen M."/>
            <person name="Hugenholtz P."/>
            <person name="Allgaier M."/>
            <person name="Woyke T.J."/>
        </authorList>
    </citation>
    <scope>NUCLEOTIDE SEQUENCE [LARGE SCALE GENOMIC DNA]</scope>
    <source>
        <strain evidence="2 3">154</strain>
    </source>
</reference>
<dbReference type="Proteomes" id="UP000003891">
    <property type="component" value="Unassembled WGS sequence"/>
</dbReference>
<dbReference type="RefSeq" id="WP_007132827.1">
    <property type="nucleotide sequence ID" value="NZ_AGIP01000022.1"/>
</dbReference>
<dbReference type="AlphaFoldDB" id="G4HNW5"/>
<gene>
    <name evidence="2" type="ORF">PaelaDRAFT_5676</name>
</gene>
<accession>G4HNW5</accession>
<sequence>MFGGPFNRLPFNRPVTMFVFGRAVLSGCAELVAASTIELAGQAILAGEGGLGADFIREISFTAQMEADSGMTVDFIRERLQSAIMHGISSLQGKANRYHVDEIEFTGPFVPGDIIVIDSEKFKITRNGENVSHLYNGDFFDLNLGTNNLTWTDPATGRTILFRITHRDKFLY</sequence>
<evidence type="ECO:0000313" key="3">
    <source>
        <dbReference type="Proteomes" id="UP000003891"/>
    </source>
</evidence>
<feature type="domain" description="Siphovirus-type tail component C-terminal" evidence="1">
    <location>
        <begin position="101"/>
        <end position="154"/>
    </location>
</feature>
<dbReference type="eggNOG" id="ENOG502ZG1S">
    <property type="taxonomic scope" value="Bacteria"/>
</dbReference>
<dbReference type="InterPro" id="IPR054738">
    <property type="entry name" value="Siphovirus-type_tail_C"/>
</dbReference>